<comment type="caution">
    <text evidence="2">The sequence shown here is derived from an EMBL/GenBank/DDBJ whole genome shotgun (WGS) entry which is preliminary data.</text>
</comment>
<feature type="region of interest" description="Disordered" evidence="1">
    <location>
        <begin position="1"/>
        <end position="20"/>
    </location>
</feature>
<sequence>MPNPISASPPAVRRCSSTPLRIRSRQYAPLPAQSATNSQLADPGPCTEHLLDRRDIVDGSMPGGGAAYGSAQRYGGRVT</sequence>
<accession>A0ABQ2LNT0</accession>
<keyword evidence="3" id="KW-1185">Reference proteome</keyword>
<gene>
    <name evidence="2" type="ORF">GCM10012286_20180</name>
</gene>
<evidence type="ECO:0000313" key="3">
    <source>
        <dbReference type="Proteomes" id="UP000656881"/>
    </source>
</evidence>
<feature type="region of interest" description="Disordered" evidence="1">
    <location>
        <begin position="58"/>
        <end position="79"/>
    </location>
</feature>
<organism evidence="2 3">
    <name type="scientific">Streptomyces lasiicapitis</name>
    <dbReference type="NCBI Taxonomy" id="1923961"/>
    <lineage>
        <taxon>Bacteria</taxon>
        <taxon>Bacillati</taxon>
        <taxon>Actinomycetota</taxon>
        <taxon>Actinomycetes</taxon>
        <taxon>Kitasatosporales</taxon>
        <taxon>Streptomycetaceae</taxon>
        <taxon>Streptomyces</taxon>
    </lineage>
</organism>
<proteinExistence type="predicted"/>
<name>A0ABQ2LNT0_9ACTN</name>
<dbReference type="Proteomes" id="UP000656881">
    <property type="component" value="Unassembled WGS sequence"/>
</dbReference>
<dbReference type="EMBL" id="BMNG01000004">
    <property type="protein sequence ID" value="GGO41046.1"/>
    <property type="molecule type" value="Genomic_DNA"/>
</dbReference>
<feature type="region of interest" description="Disordered" evidence="1">
    <location>
        <begin position="29"/>
        <end position="48"/>
    </location>
</feature>
<protein>
    <submittedName>
        <fullName evidence="2">Uncharacterized protein</fullName>
    </submittedName>
</protein>
<evidence type="ECO:0000256" key="1">
    <source>
        <dbReference type="SAM" id="MobiDB-lite"/>
    </source>
</evidence>
<evidence type="ECO:0000313" key="2">
    <source>
        <dbReference type="EMBL" id="GGO41046.1"/>
    </source>
</evidence>
<reference evidence="3" key="1">
    <citation type="journal article" date="2019" name="Int. J. Syst. Evol. Microbiol.">
        <title>The Global Catalogue of Microorganisms (GCM) 10K type strain sequencing project: providing services to taxonomists for standard genome sequencing and annotation.</title>
        <authorList>
            <consortium name="The Broad Institute Genomics Platform"/>
            <consortium name="The Broad Institute Genome Sequencing Center for Infectious Disease"/>
            <person name="Wu L."/>
            <person name="Ma J."/>
        </authorList>
    </citation>
    <scope>NUCLEOTIDE SEQUENCE [LARGE SCALE GENOMIC DNA]</scope>
    <source>
        <strain evidence="3">CGMCC 4.7349</strain>
    </source>
</reference>